<protein>
    <recommendedName>
        <fullName evidence="5">NADH dehydrogenase [ubiquinone] 1 alpha subcomplex subunit 7</fullName>
    </recommendedName>
    <alternativeName>
        <fullName evidence="14">Complex I-B14.5a</fullName>
    </alternativeName>
    <alternativeName>
        <fullName evidence="13">NADH-ubiquinone oxidoreductase subunit B14.5a</fullName>
    </alternativeName>
</protein>
<organism evidence="15">
    <name type="scientific">Graphocephala atropunctata</name>
    <dbReference type="NCBI Taxonomy" id="36148"/>
    <lineage>
        <taxon>Eukaryota</taxon>
        <taxon>Metazoa</taxon>
        <taxon>Ecdysozoa</taxon>
        <taxon>Arthropoda</taxon>
        <taxon>Hexapoda</taxon>
        <taxon>Insecta</taxon>
        <taxon>Pterygota</taxon>
        <taxon>Neoptera</taxon>
        <taxon>Paraneoptera</taxon>
        <taxon>Hemiptera</taxon>
        <taxon>Auchenorrhyncha</taxon>
        <taxon>Membracoidea</taxon>
        <taxon>Cicadellidae</taxon>
        <taxon>Cicadellinae</taxon>
        <taxon>Cicadellini</taxon>
        <taxon>Graphocephala</taxon>
    </lineage>
</organism>
<dbReference type="PANTHER" id="PTHR12485:SF1">
    <property type="entry name" value="NADH DEHYDROGENASE [UBIQUINONE] 1 ALPHA SUBCOMPLEX SUBUNIT 7"/>
    <property type="match status" value="1"/>
</dbReference>
<evidence type="ECO:0000256" key="5">
    <source>
        <dbReference type="ARBA" id="ARBA00016383"/>
    </source>
</evidence>
<evidence type="ECO:0000256" key="1">
    <source>
        <dbReference type="ARBA" id="ARBA00003195"/>
    </source>
</evidence>
<comment type="subunit">
    <text evidence="4">Complex I is composed of 45 different subunits.</text>
</comment>
<evidence type="ECO:0000256" key="12">
    <source>
        <dbReference type="ARBA" id="ARBA00023136"/>
    </source>
</evidence>
<keyword evidence="10" id="KW-0007">Acetylation</keyword>
<evidence type="ECO:0000256" key="6">
    <source>
        <dbReference type="ARBA" id="ARBA00022448"/>
    </source>
</evidence>
<evidence type="ECO:0000256" key="13">
    <source>
        <dbReference type="ARBA" id="ARBA00030360"/>
    </source>
</evidence>
<evidence type="ECO:0000313" key="15">
    <source>
        <dbReference type="EMBL" id="JAT38007.1"/>
    </source>
</evidence>
<keyword evidence="11" id="KW-0496">Mitochondrion</keyword>
<dbReference type="InterPro" id="IPR009947">
    <property type="entry name" value="NDUA7"/>
</dbReference>
<evidence type="ECO:0000256" key="9">
    <source>
        <dbReference type="ARBA" id="ARBA00022982"/>
    </source>
</evidence>
<keyword evidence="6" id="KW-0813">Transport</keyword>
<evidence type="ECO:0000256" key="14">
    <source>
        <dbReference type="ARBA" id="ARBA00033401"/>
    </source>
</evidence>
<dbReference type="AlphaFoldDB" id="A0A1B6MPY8"/>
<evidence type="ECO:0000256" key="10">
    <source>
        <dbReference type="ARBA" id="ARBA00022990"/>
    </source>
</evidence>
<evidence type="ECO:0000256" key="7">
    <source>
        <dbReference type="ARBA" id="ARBA00022660"/>
    </source>
</evidence>
<dbReference type="GO" id="GO:0006120">
    <property type="term" value="P:mitochondrial electron transport, NADH to ubiquinone"/>
    <property type="evidence" value="ECO:0007669"/>
    <property type="project" value="TreeGrafter"/>
</dbReference>
<comment type="function">
    <text evidence="1">Accessory subunit of the mitochondrial membrane respiratory chain NADH dehydrogenase (Complex I), that is believed not to be involved in catalysis. Complex I functions in the transfer of electrons from NADH to the respiratory chain. The immediate electron acceptor for the enzyme is believed to be ubiquinone.</text>
</comment>
<evidence type="ECO:0000256" key="11">
    <source>
        <dbReference type="ARBA" id="ARBA00023128"/>
    </source>
</evidence>
<dbReference type="EMBL" id="GEBQ01001970">
    <property type="protein sequence ID" value="JAT38007.1"/>
    <property type="molecule type" value="Transcribed_RNA"/>
</dbReference>
<comment type="similarity">
    <text evidence="3">Belongs to the complex I NDUFA7 subunit family.</text>
</comment>
<comment type="subcellular location">
    <subcellularLocation>
        <location evidence="2">Mitochondrion inner membrane</location>
        <topology evidence="2">Peripheral membrane protein</topology>
        <orientation evidence="2">Matrix side</orientation>
    </subcellularLocation>
</comment>
<keyword evidence="12" id="KW-0472">Membrane</keyword>
<evidence type="ECO:0000256" key="8">
    <source>
        <dbReference type="ARBA" id="ARBA00022792"/>
    </source>
</evidence>
<name>A0A1B6MPY8_9HEMI</name>
<dbReference type="Pfam" id="PF07347">
    <property type="entry name" value="CI-B14_5a"/>
    <property type="match status" value="1"/>
</dbReference>
<keyword evidence="7" id="KW-0679">Respiratory chain</keyword>
<keyword evidence="9" id="KW-0249">Electron transport</keyword>
<reference evidence="15" key="1">
    <citation type="submission" date="2015-11" db="EMBL/GenBank/DDBJ databases">
        <title>De novo transcriptome assembly of four potential Pierce s Disease insect vectors from Arizona vineyards.</title>
        <authorList>
            <person name="Tassone E.E."/>
        </authorList>
    </citation>
    <scope>NUCLEOTIDE SEQUENCE</scope>
</reference>
<proteinExistence type="inferred from homology"/>
<evidence type="ECO:0000256" key="3">
    <source>
        <dbReference type="ARBA" id="ARBA00005482"/>
    </source>
</evidence>
<sequence>MAKPKPLPRDVARILQKFRNFLLGRQHHSPLRFVDDISKRSQPPPILPLGPSNKLHSNYYSDRDIRGEISHPMELFGPETERLRLLKAADRWHRCEVKDKGAALRLVPGKVHLWDKIDH</sequence>
<gene>
    <name evidence="15" type="ORF">g.53750</name>
</gene>
<accession>A0A1B6MPY8</accession>
<dbReference type="GO" id="GO:0005743">
    <property type="term" value="C:mitochondrial inner membrane"/>
    <property type="evidence" value="ECO:0007669"/>
    <property type="project" value="UniProtKB-SubCell"/>
</dbReference>
<dbReference type="PANTHER" id="PTHR12485">
    <property type="entry name" value="NADH-UBIQUINONE OXIDOREDUCTASE SUBUNIT B"/>
    <property type="match status" value="1"/>
</dbReference>
<keyword evidence="8" id="KW-0999">Mitochondrion inner membrane</keyword>
<evidence type="ECO:0000256" key="2">
    <source>
        <dbReference type="ARBA" id="ARBA00004443"/>
    </source>
</evidence>
<evidence type="ECO:0000256" key="4">
    <source>
        <dbReference type="ARBA" id="ARBA00011533"/>
    </source>
</evidence>